<dbReference type="SFLD" id="SFLDG01135">
    <property type="entry name" value="C1.5.6:_HAD__Beta-PGM__Phospha"/>
    <property type="match status" value="1"/>
</dbReference>
<dbReference type="EC" id="3.1.3.-" evidence="5"/>
<evidence type="ECO:0000313" key="5">
    <source>
        <dbReference type="EMBL" id="MFD1460359.1"/>
    </source>
</evidence>
<evidence type="ECO:0000256" key="4">
    <source>
        <dbReference type="ARBA" id="ARBA00022842"/>
    </source>
</evidence>
<dbReference type="InterPro" id="IPR006439">
    <property type="entry name" value="HAD-SF_hydro_IA"/>
</dbReference>
<evidence type="ECO:0000256" key="3">
    <source>
        <dbReference type="ARBA" id="ARBA00022801"/>
    </source>
</evidence>
<dbReference type="NCBIfam" id="TIGR01549">
    <property type="entry name" value="HAD-SF-IA-v1"/>
    <property type="match status" value="1"/>
</dbReference>
<evidence type="ECO:0000256" key="1">
    <source>
        <dbReference type="ARBA" id="ARBA00001946"/>
    </source>
</evidence>
<evidence type="ECO:0000256" key="2">
    <source>
        <dbReference type="ARBA" id="ARBA00022723"/>
    </source>
</evidence>
<dbReference type="PRINTS" id="PR00413">
    <property type="entry name" value="HADHALOGNASE"/>
</dbReference>
<dbReference type="SFLD" id="SFLDS00003">
    <property type="entry name" value="Haloacid_Dehalogenase"/>
    <property type="match status" value="1"/>
</dbReference>
<dbReference type="Proteomes" id="UP001597340">
    <property type="component" value="Unassembled WGS sequence"/>
</dbReference>
<dbReference type="InterPro" id="IPR051400">
    <property type="entry name" value="HAD-like_hydrolase"/>
</dbReference>
<keyword evidence="4" id="KW-0460">Magnesium</keyword>
<dbReference type="Gene3D" id="3.40.50.1000">
    <property type="entry name" value="HAD superfamily/HAD-like"/>
    <property type="match status" value="1"/>
</dbReference>
<comment type="cofactor">
    <cofactor evidence="1">
        <name>Mg(2+)</name>
        <dbReference type="ChEBI" id="CHEBI:18420"/>
    </cofactor>
</comment>
<dbReference type="SFLD" id="SFLDG01129">
    <property type="entry name" value="C1.5:_HAD__Beta-PGM__Phosphata"/>
    <property type="match status" value="1"/>
</dbReference>
<organism evidence="5 6">
    <name type="scientific">Paenibacillus farraposensis</name>
    <dbReference type="NCBI Taxonomy" id="2807095"/>
    <lineage>
        <taxon>Bacteria</taxon>
        <taxon>Bacillati</taxon>
        <taxon>Bacillota</taxon>
        <taxon>Bacilli</taxon>
        <taxon>Bacillales</taxon>
        <taxon>Paenibacillaceae</taxon>
        <taxon>Paenibacillus</taxon>
    </lineage>
</organism>
<dbReference type="NCBIfam" id="TIGR01509">
    <property type="entry name" value="HAD-SF-IA-v3"/>
    <property type="match status" value="1"/>
</dbReference>
<dbReference type="GO" id="GO:0016787">
    <property type="term" value="F:hydrolase activity"/>
    <property type="evidence" value="ECO:0007669"/>
    <property type="project" value="UniProtKB-KW"/>
</dbReference>
<comment type="caution">
    <text evidence="5">The sequence shown here is derived from an EMBL/GenBank/DDBJ whole genome shotgun (WGS) entry which is preliminary data.</text>
</comment>
<reference evidence="6" key="1">
    <citation type="journal article" date="2019" name="Int. J. Syst. Evol. Microbiol.">
        <title>The Global Catalogue of Microorganisms (GCM) 10K type strain sequencing project: providing services to taxonomists for standard genome sequencing and annotation.</title>
        <authorList>
            <consortium name="The Broad Institute Genomics Platform"/>
            <consortium name="The Broad Institute Genome Sequencing Center for Infectious Disease"/>
            <person name="Wu L."/>
            <person name="Ma J."/>
        </authorList>
    </citation>
    <scope>NUCLEOTIDE SEQUENCE [LARGE SCALE GENOMIC DNA]</scope>
    <source>
        <strain evidence="6">CCM 9147</strain>
    </source>
</reference>
<name>A0ABW4D6M2_9BACL</name>
<dbReference type="RefSeq" id="WP_322098777.1">
    <property type="nucleotide sequence ID" value="NZ_JAFFQR010000112.1"/>
</dbReference>
<accession>A0ABW4D6M2</accession>
<dbReference type="EMBL" id="JBHTNZ010000002">
    <property type="protein sequence ID" value="MFD1460359.1"/>
    <property type="molecule type" value="Genomic_DNA"/>
</dbReference>
<dbReference type="InterPro" id="IPR023214">
    <property type="entry name" value="HAD_sf"/>
</dbReference>
<dbReference type="SUPFAM" id="SSF56784">
    <property type="entry name" value="HAD-like"/>
    <property type="match status" value="1"/>
</dbReference>
<dbReference type="Pfam" id="PF13419">
    <property type="entry name" value="HAD_2"/>
    <property type="match status" value="1"/>
</dbReference>
<dbReference type="PANTHER" id="PTHR46470:SF2">
    <property type="entry name" value="GLYCERALDEHYDE 3-PHOSPHATE PHOSPHATASE"/>
    <property type="match status" value="1"/>
</dbReference>
<keyword evidence="3 5" id="KW-0378">Hydrolase</keyword>
<dbReference type="InterPro" id="IPR006549">
    <property type="entry name" value="HAD-SF_hydro_IIIA"/>
</dbReference>
<gene>
    <name evidence="5" type="ORF">ACFQ5D_02615</name>
</gene>
<dbReference type="InterPro" id="IPR036412">
    <property type="entry name" value="HAD-like_sf"/>
</dbReference>
<protein>
    <submittedName>
        <fullName evidence="5">HAD family hydrolase</fullName>
        <ecNumber evidence="5">3.1.3.-</ecNumber>
    </submittedName>
</protein>
<dbReference type="Gene3D" id="1.10.150.520">
    <property type="match status" value="1"/>
</dbReference>
<evidence type="ECO:0000313" key="6">
    <source>
        <dbReference type="Proteomes" id="UP001597340"/>
    </source>
</evidence>
<keyword evidence="2" id="KW-0479">Metal-binding</keyword>
<proteinExistence type="predicted"/>
<sequence length="251" mass="28947">MSIEAIIFDLDNTLIHRKQAFAAYAERFVERFIAAEAPEKREAIIERMRLADQDGYRDKRELYRELHAEFELKNPDTTVQEMLGFWYGEFHKFTVLIDGSKEVLSELRSRGLKLGIITNGSLRMQRAKIDRVLLRDDVDSIIISDGVHTKKPHPRIFELALKELEIADPGHAWYVGDHPTNDIRGAQSAGLHTIWLEGFMPWEETGVLPDYRIESLREIISCLDRFSSSTNTEEGAYECAVDYDKVEARDD</sequence>
<dbReference type="PANTHER" id="PTHR46470">
    <property type="entry name" value="N-ACYLNEURAMINATE-9-PHOSPHATASE"/>
    <property type="match status" value="1"/>
</dbReference>
<dbReference type="InterPro" id="IPR041492">
    <property type="entry name" value="HAD_2"/>
</dbReference>
<dbReference type="NCBIfam" id="TIGR01662">
    <property type="entry name" value="HAD-SF-IIIA"/>
    <property type="match status" value="1"/>
</dbReference>
<keyword evidence="6" id="KW-1185">Reference proteome</keyword>